<protein>
    <submittedName>
        <fullName evidence="2">VOC family protein</fullName>
    </submittedName>
</protein>
<dbReference type="Proteomes" id="UP000613030">
    <property type="component" value="Unassembled WGS sequence"/>
</dbReference>
<sequence length="136" mass="15009">MKTQINAYLNFNGSCREAMTFYHDCFGGELTLQKISESPMAAQMPSEEGAKILHGLLSNNDIQLMGSDMMGASLVNGNVVSLCLNCSSDEEINTFFTKLSAGGKVKTPVHQSFWGALYGELTDRYGMNWMLNYSKN</sequence>
<dbReference type="EMBL" id="JAERRB010000004">
    <property type="protein sequence ID" value="MBL0742485.1"/>
    <property type="molecule type" value="Genomic_DNA"/>
</dbReference>
<accession>A0ABS1KSQ3</accession>
<dbReference type="SUPFAM" id="SSF54593">
    <property type="entry name" value="Glyoxalase/Bleomycin resistance protein/Dihydroxybiphenyl dioxygenase"/>
    <property type="match status" value="1"/>
</dbReference>
<name>A0ABS1KSQ3_9BACT</name>
<feature type="domain" description="PhnB-like" evidence="1">
    <location>
        <begin position="5"/>
        <end position="130"/>
    </location>
</feature>
<evidence type="ECO:0000313" key="3">
    <source>
        <dbReference type="Proteomes" id="UP000613030"/>
    </source>
</evidence>
<dbReference type="PANTHER" id="PTHR33990:SF1">
    <property type="entry name" value="PROTEIN YJDN"/>
    <property type="match status" value="1"/>
</dbReference>
<dbReference type="CDD" id="cd06588">
    <property type="entry name" value="PhnB_like"/>
    <property type="match status" value="1"/>
</dbReference>
<reference evidence="2 3" key="1">
    <citation type="submission" date="2021-01" db="EMBL/GenBank/DDBJ databases">
        <title>Chryseolinea sp. Jin1 Genome sequencing and assembly.</title>
        <authorList>
            <person name="Kim I."/>
        </authorList>
    </citation>
    <scope>NUCLEOTIDE SEQUENCE [LARGE SCALE GENOMIC DNA]</scope>
    <source>
        <strain evidence="2 3">Jin1</strain>
    </source>
</reference>
<dbReference type="Gene3D" id="3.10.180.10">
    <property type="entry name" value="2,3-Dihydroxybiphenyl 1,2-Dioxygenase, domain 1"/>
    <property type="match status" value="1"/>
</dbReference>
<organism evidence="2 3">
    <name type="scientific">Chryseolinea lacunae</name>
    <dbReference type="NCBI Taxonomy" id="2801331"/>
    <lineage>
        <taxon>Bacteria</taxon>
        <taxon>Pseudomonadati</taxon>
        <taxon>Bacteroidota</taxon>
        <taxon>Cytophagia</taxon>
        <taxon>Cytophagales</taxon>
        <taxon>Fulvivirgaceae</taxon>
        <taxon>Chryseolinea</taxon>
    </lineage>
</organism>
<dbReference type="InterPro" id="IPR028973">
    <property type="entry name" value="PhnB-like"/>
</dbReference>
<gene>
    <name evidence="2" type="ORF">JI741_14755</name>
</gene>
<comment type="caution">
    <text evidence="2">The sequence shown here is derived from an EMBL/GenBank/DDBJ whole genome shotgun (WGS) entry which is preliminary data.</text>
</comment>
<evidence type="ECO:0000313" key="2">
    <source>
        <dbReference type="EMBL" id="MBL0742485.1"/>
    </source>
</evidence>
<proteinExistence type="predicted"/>
<dbReference type="Pfam" id="PF06983">
    <property type="entry name" value="3-dmu-9_3-mt"/>
    <property type="match status" value="1"/>
</dbReference>
<evidence type="ECO:0000259" key="1">
    <source>
        <dbReference type="Pfam" id="PF06983"/>
    </source>
</evidence>
<dbReference type="InterPro" id="IPR029068">
    <property type="entry name" value="Glyas_Bleomycin-R_OHBP_Dase"/>
</dbReference>
<keyword evidence="3" id="KW-1185">Reference proteome</keyword>
<dbReference type="RefSeq" id="WP_202010771.1">
    <property type="nucleotide sequence ID" value="NZ_JAERRB010000004.1"/>
</dbReference>
<dbReference type="PANTHER" id="PTHR33990">
    <property type="entry name" value="PROTEIN YJDN-RELATED"/>
    <property type="match status" value="1"/>
</dbReference>